<dbReference type="InterPro" id="IPR002347">
    <property type="entry name" value="SDR_fam"/>
</dbReference>
<dbReference type="RefSeq" id="WP_058510807.1">
    <property type="nucleotide sequence ID" value="NZ_DAIOMV010000006.1"/>
</dbReference>
<dbReference type="STRING" id="947033.Lste_1898"/>
<evidence type="ECO:0000313" key="3">
    <source>
        <dbReference type="Proteomes" id="UP000054926"/>
    </source>
</evidence>
<dbReference type="PATRIC" id="fig|947033.5.peg.2015"/>
<evidence type="ECO:0000313" key="2">
    <source>
        <dbReference type="EMBL" id="KTD68740.1"/>
    </source>
</evidence>
<comment type="similarity">
    <text evidence="1">Belongs to the short-chain dehydrogenases/reductases (SDR) family.</text>
</comment>
<dbReference type="InterPro" id="IPR052184">
    <property type="entry name" value="SDR_enzymes"/>
</dbReference>
<dbReference type="PANTHER" id="PTHR45458">
    <property type="entry name" value="SHORT-CHAIN DEHYDROGENASE/REDUCTASE SDR"/>
    <property type="match status" value="1"/>
</dbReference>
<dbReference type="AlphaFoldDB" id="A0A0W0ZIE0"/>
<dbReference type="InterPro" id="IPR036291">
    <property type="entry name" value="NAD(P)-bd_dom_sf"/>
</dbReference>
<dbReference type="PRINTS" id="PR00081">
    <property type="entry name" value="GDHRDH"/>
</dbReference>
<sequence>MNTLVITGISRGIGLETAKIFLANGWLVIGTSTNGHTPLKHKNLQIHPLNLVDSEQINHFAKQLPKIDVLINSAAVLLEDWRAEKINMSQLKETFAINVFGTIELTEQCIPKLNPNAQIINISSGWGTFSGNDSACVPHYKMSKSCLNMYTLLLAKRLPETTVSSFDPGWVKTDMGTNNAPTLPSKTAQELYELINKPKKSGYFWHEGTIRDW</sequence>
<dbReference type="OrthoDB" id="9810734at2"/>
<evidence type="ECO:0000256" key="1">
    <source>
        <dbReference type="RuleBase" id="RU000363"/>
    </source>
</evidence>
<protein>
    <submittedName>
        <fullName evidence="2">Oxidoreductase</fullName>
        <ecNumber evidence="2">1.1.1.184</ecNumber>
    </submittedName>
</protein>
<name>A0A0W0ZIE0_9GAMM</name>
<reference evidence="2 3" key="1">
    <citation type="submission" date="2015-11" db="EMBL/GenBank/DDBJ databases">
        <title>Genomic analysis of 38 Legionella species identifies large and diverse effector repertoires.</title>
        <authorList>
            <person name="Burstein D."/>
            <person name="Amaro F."/>
            <person name="Zusman T."/>
            <person name="Lifshitz Z."/>
            <person name="Cohen O."/>
            <person name="Gilbert J.A."/>
            <person name="Pupko T."/>
            <person name="Shuman H.A."/>
            <person name="Segal G."/>
        </authorList>
    </citation>
    <scope>NUCLEOTIDE SEQUENCE [LARGE SCALE GENOMIC DNA]</scope>
    <source>
        <strain evidence="2 3">IMVS3376</strain>
    </source>
</reference>
<keyword evidence="2" id="KW-0560">Oxidoreductase</keyword>
<gene>
    <name evidence="2" type="ORF">Lste_1898</name>
</gene>
<keyword evidence="3" id="KW-1185">Reference proteome</keyword>
<dbReference type="EC" id="1.1.1.184" evidence="2"/>
<accession>A0A0W0ZIE0</accession>
<dbReference type="PRINTS" id="PR00080">
    <property type="entry name" value="SDRFAMILY"/>
</dbReference>
<comment type="caution">
    <text evidence="2">The sequence shown here is derived from an EMBL/GenBank/DDBJ whole genome shotgun (WGS) entry which is preliminary data.</text>
</comment>
<dbReference type="Gene3D" id="3.40.50.720">
    <property type="entry name" value="NAD(P)-binding Rossmann-like Domain"/>
    <property type="match status" value="1"/>
</dbReference>
<dbReference type="GO" id="GO:0004090">
    <property type="term" value="F:carbonyl reductase (NADPH) activity"/>
    <property type="evidence" value="ECO:0007669"/>
    <property type="project" value="UniProtKB-EC"/>
</dbReference>
<dbReference type="EMBL" id="LNYY01000019">
    <property type="protein sequence ID" value="KTD68740.1"/>
    <property type="molecule type" value="Genomic_DNA"/>
</dbReference>
<organism evidence="2 3">
    <name type="scientific">Legionella steelei</name>
    <dbReference type="NCBI Taxonomy" id="947033"/>
    <lineage>
        <taxon>Bacteria</taxon>
        <taxon>Pseudomonadati</taxon>
        <taxon>Pseudomonadota</taxon>
        <taxon>Gammaproteobacteria</taxon>
        <taxon>Legionellales</taxon>
        <taxon>Legionellaceae</taxon>
        <taxon>Legionella</taxon>
    </lineage>
</organism>
<dbReference type="PANTHER" id="PTHR45458:SF1">
    <property type="entry name" value="SHORT CHAIN DEHYDROGENASE"/>
    <property type="match status" value="1"/>
</dbReference>
<dbReference type="SUPFAM" id="SSF51735">
    <property type="entry name" value="NAD(P)-binding Rossmann-fold domains"/>
    <property type="match status" value="1"/>
</dbReference>
<dbReference type="Proteomes" id="UP000054926">
    <property type="component" value="Unassembled WGS sequence"/>
</dbReference>
<dbReference type="Pfam" id="PF00106">
    <property type="entry name" value="adh_short"/>
    <property type="match status" value="1"/>
</dbReference>
<proteinExistence type="inferred from homology"/>